<reference evidence="4 5" key="1">
    <citation type="submission" date="2018-09" db="EMBL/GenBank/DDBJ databases">
        <title>Bacillus saliacetes sp. nov., isolated from Thai shrimp paste (Ka-pi).</title>
        <authorList>
            <person name="Daroonpunt R."/>
            <person name="Tanasupawat S."/>
            <person name="Yiamsombut S."/>
        </authorList>
    </citation>
    <scope>NUCLEOTIDE SEQUENCE [LARGE SCALE GENOMIC DNA]</scope>
    <source>
        <strain evidence="4 5">SKP7-4</strain>
    </source>
</reference>
<dbReference type="InterPro" id="IPR000866">
    <property type="entry name" value="AhpC/TSA"/>
</dbReference>
<evidence type="ECO:0000259" key="3">
    <source>
        <dbReference type="PROSITE" id="PS51352"/>
    </source>
</evidence>
<keyword evidence="1" id="KW-1015">Disulfide bond</keyword>
<accession>A0A3A1R5F7</accession>
<dbReference type="Proteomes" id="UP000265801">
    <property type="component" value="Unassembled WGS sequence"/>
</dbReference>
<dbReference type="Gene3D" id="3.40.30.10">
    <property type="entry name" value="Glutaredoxin"/>
    <property type="match status" value="1"/>
</dbReference>
<dbReference type="InterPro" id="IPR050553">
    <property type="entry name" value="Thioredoxin_ResA/DsbE_sf"/>
</dbReference>
<evidence type="ECO:0000256" key="2">
    <source>
        <dbReference type="SAM" id="MobiDB-lite"/>
    </source>
</evidence>
<evidence type="ECO:0000256" key="1">
    <source>
        <dbReference type="ARBA" id="ARBA00023157"/>
    </source>
</evidence>
<dbReference type="PANTHER" id="PTHR42852">
    <property type="entry name" value="THIOL:DISULFIDE INTERCHANGE PROTEIN DSBE"/>
    <property type="match status" value="1"/>
</dbReference>
<dbReference type="PANTHER" id="PTHR42852:SF17">
    <property type="entry name" value="THIOREDOXIN-LIKE PROTEIN HI_1115"/>
    <property type="match status" value="1"/>
</dbReference>
<dbReference type="PROSITE" id="PS51352">
    <property type="entry name" value="THIOREDOXIN_2"/>
    <property type="match status" value="1"/>
</dbReference>
<comment type="caution">
    <text evidence="4">The sequence shown here is derived from an EMBL/GenBank/DDBJ whole genome shotgun (WGS) entry which is preliminary data.</text>
</comment>
<dbReference type="CDD" id="cd02966">
    <property type="entry name" value="TlpA_like_family"/>
    <property type="match status" value="1"/>
</dbReference>
<dbReference type="OrthoDB" id="25753at2"/>
<name>A0A3A1R5F7_9BACI</name>
<dbReference type="Pfam" id="PF00578">
    <property type="entry name" value="AhpC-TSA"/>
    <property type="match status" value="1"/>
</dbReference>
<dbReference type="InterPro" id="IPR013766">
    <property type="entry name" value="Thioredoxin_domain"/>
</dbReference>
<dbReference type="GO" id="GO:0016491">
    <property type="term" value="F:oxidoreductase activity"/>
    <property type="evidence" value="ECO:0007669"/>
    <property type="project" value="InterPro"/>
</dbReference>
<dbReference type="InterPro" id="IPR036249">
    <property type="entry name" value="Thioredoxin-like_sf"/>
</dbReference>
<protein>
    <submittedName>
        <fullName evidence="4">TlpA family protein disulfide reductase</fullName>
    </submittedName>
</protein>
<dbReference type="SUPFAM" id="SSF52833">
    <property type="entry name" value="Thioredoxin-like"/>
    <property type="match status" value="1"/>
</dbReference>
<gene>
    <name evidence="4" type="ORF">D3H55_02295</name>
</gene>
<dbReference type="AlphaFoldDB" id="A0A3A1R5F7"/>
<dbReference type="GO" id="GO:0016209">
    <property type="term" value="F:antioxidant activity"/>
    <property type="evidence" value="ECO:0007669"/>
    <property type="project" value="InterPro"/>
</dbReference>
<feature type="region of interest" description="Disordered" evidence="2">
    <location>
        <begin position="41"/>
        <end position="60"/>
    </location>
</feature>
<proteinExistence type="predicted"/>
<evidence type="ECO:0000313" key="4">
    <source>
        <dbReference type="EMBL" id="RIW38389.1"/>
    </source>
</evidence>
<organism evidence="4 5">
    <name type="scientific">Bacillus salacetis</name>
    <dbReference type="NCBI Taxonomy" id="2315464"/>
    <lineage>
        <taxon>Bacteria</taxon>
        <taxon>Bacillati</taxon>
        <taxon>Bacillota</taxon>
        <taxon>Bacilli</taxon>
        <taxon>Bacillales</taxon>
        <taxon>Bacillaceae</taxon>
        <taxon>Bacillus</taxon>
    </lineage>
</organism>
<evidence type="ECO:0000313" key="5">
    <source>
        <dbReference type="Proteomes" id="UP000265801"/>
    </source>
</evidence>
<keyword evidence="5" id="KW-1185">Reference proteome</keyword>
<dbReference type="EMBL" id="QXIR01000002">
    <property type="protein sequence ID" value="RIW38389.1"/>
    <property type="molecule type" value="Genomic_DNA"/>
</dbReference>
<feature type="domain" description="Thioredoxin" evidence="3">
    <location>
        <begin position="60"/>
        <end position="192"/>
    </location>
</feature>
<sequence>MKKLFGVFLICSFVFVIYTENKSMPEMYEFKEDREEAVPAVTSSELASGDEEIPDRLPGPKLGSPAPEFTLKSLSGETVSLTNFKGKKVLINFWAAWCKPCTAELPALEAFNKSGQKDIQVLSINIDPEDHAGEFAKEAGISFPVLLDEDDKVNEEYQVISIPTSLLIDENGYVINKHIGAMDEEGFHVFVQ</sequence>